<sequence>MALLSLLAFLLATATAPAVGNATYDGSKTDASPAVLCNGEGCEPPAQPLPIYGYPSPAAPSLPSAPPAPPSAPGSQTPCPPVTVVCCGGAGGQLPQQPNSGPPGAGGYVPYYNTSAASPPALLLAPVTGGYYVMAMACIFLLWTLV</sequence>
<dbReference type="EMBL" id="EU953963">
    <property type="protein sequence ID" value="ACG26081.1"/>
    <property type="molecule type" value="mRNA"/>
</dbReference>
<feature type="chain" id="PRO_5002849695" evidence="3">
    <location>
        <begin position="23"/>
        <end position="146"/>
    </location>
</feature>
<dbReference type="AlphaFoldDB" id="B6SMJ8"/>
<reference evidence="4" key="1">
    <citation type="journal article" date="2009" name="Plant Mol. Biol.">
        <title>Insights into corn genes derived from large-scale cDNA sequencing.</title>
        <authorList>
            <person name="Alexandrov N.N."/>
            <person name="Brover V.V."/>
            <person name="Freidin S."/>
            <person name="Troukhan M.E."/>
            <person name="Tatarinova T.V."/>
            <person name="Zhang H."/>
            <person name="Swaller T.J."/>
            <person name="Lu Y.P."/>
            <person name="Bouck J."/>
            <person name="Flavell R.B."/>
            <person name="Feldmann K.A."/>
        </authorList>
    </citation>
    <scope>NUCLEOTIDE SEQUENCE</scope>
</reference>
<feature type="transmembrane region" description="Helical" evidence="2">
    <location>
        <begin position="121"/>
        <end position="145"/>
    </location>
</feature>
<evidence type="ECO:0000313" key="4">
    <source>
        <dbReference type="EMBL" id="ACG26081.1"/>
    </source>
</evidence>
<name>B6SMJ8_MAIZE</name>
<organism evidence="4">
    <name type="scientific">Zea mays</name>
    <name type="common">Maize</name>
    <dbReference type="NCBI Taxonomy" id="4577"/>
    <lineage>
        <taxon>Eukaryota</taxon>
        <taxon>Viridiplantae</taxon>
        <taxon>Streptophyta</taxon>
        <taxon>Embryophyta</taxon>
        <taxon>Tracheophyta</taxon>
        <taxon>Spermatophyta</taxon>
        <taxon>Magnoliopsida</taxon>
        <taxon>Liliopsida</taxon>
        <taxon>Poales</taxon>
        <taxon>Poaceae</taxon>
        <taxon>PACMAD clade</taxon>
        <taxon>Panicoideae</taxon>
        <taxon>Andropogonodae</taxon>
        <taxon>Andropogoneae</taxon>
        <taxon>Tripsacinae</taxon>
        <taxon>Zea</taxon>
    </lineage>
</organism>
<keyword evidence="2" id="KW-0812">Transmembrane</keyword>
<evidence type="ECO:0000256" key="1">
    <source>
        <dbReference type="SAM" id="MobiDB-lite"/>
    </source>
</evidence>
<feature type="compositionally biased region" description="Pro residues" evidence="1">
    <location>
        <begin position="57"/>
        <end position="72"/>
    </location>
</feature>
<keyword evidence="2" id="KW-1133">Transmembrane helix</keyword>
<evidence type="ECO:0000256" key="3">
    <source>
        <dbReference type="SAM" id="SignalP"/>
    </source>
</evidence>
<accession>B6SMJ8</accession>
<proteinExistence type="evidence at transcript level"/>
<evidence type="ECO:0000256" key="2">
    <source>
        <dbReference type="SAM" id="Phobius"/>
    </source>
</evidence>
<feature type="signal peptide" evidence="3">
    <location>
        <begin position="1"/>
        <end position="22"/>
    </location>
</feature>
<protein>
    <submittedName>
        <fullName evidence="4">Uncharacterized protein</fullName>
    </submittedName>
</protein>
<dbReference type="ExpressionAtlas" id="B6SMJ8">
    <property type="expression patterns" value="baseline and differential"/>
</dbReference>
<keyword evidence="2" id="KW-0472">Membrane</keyword>
<feature type="region of interest" description="Disordered" evidence="1">
    <location>
        <begin position="48"/>
        <end position="78"/>
    </location>
</feature>
<keyword evidence="3" id="KW-0732">Signal</keyword>